<keyword evidence="13" id="KW-1185">Reference proteome</keyword>
<keyword evidence="4 8" id="KW-0812">Transmembrane</keyword>
<evidence type="ECO:0000256" key="6">
    <source>
        <dbReference type="ARBA" id="ARBA00023136"/>
    </source>
</evidence>
<dbReference type="Gene3D" id="2.40.170.20">
    <property type="entry name" value="TonB-dependent receptor, beta-barrel domain"/>
    <property type="match status" value="1"/>
</dbReference>
<dbReference type="Proteomes" id="UP000281474">
    <property type="component" value="Unassembled WGS sequence"/>
</dbReference>
<dbReference type="Gene3D" id="2.170.130.10">
    <property type="entry name" value="TonB-dependent receptor, plug domain"/>
    <property type="match status" value="1"/>
</dbReference>
<evidence type="ECO:0000313" key="12">
    <source>
        <dbReference type="EMBL" id="RLV58496.1"/>
    </source>
</evidence>
<evidence type="ECO:0000256" key="1">
    <source>
        <dbReference type="ARBA" id="ARBA00004571"/>
    </source>
</evidence>
<proteinExistence type="inferred from homology"/>
<dbReference type="PANTHER" id="PTHR47234">
    <property type="match status" value="1"/>
</dbReference>
<dbReference type="SUPFAM" id="SSF56935">
    <property type="entry name" value="Porins"/>
    <property type="match status" value="1"/>
</dbReference>
<protein>
    <submittedName>
        <fullName evidence="12">TonB-dependent receptor</fullName>
    </submittedName>
</protein>
<feature type="domain" description="TonB-dependent receptor plug" evidence="11">
    <location>
        <begin position="53"/>
        <end position="166"/>
    </location>
</feature>
<name>A0A3L8PT29_9GAMM</name>
<keyword evidence="5 9" id="KW-0798">TonB box</keyword>
<dbReference type="OrthoDB" id="176248at2"/>
<evidence type="ECO:0000256" key="5">
    <source>
        <dbReference type="ARBA" id="ARBA00023077"/>
    </source>
</evidence>
<evidence type="ECO:0000256" key="3">
    <source>
        <dbReference type="ARBA" id="ARBA00022452"/>
    </source>
</evidence>
<feature type="domain" description="TonB-dependent receptor-like beta-barrel" evidence="10">
    <location>
        <begin position="423"/>
        <end position="888"/>
    </location>
</feature>
<dbReference type="PROSITE" id="PS52016">
    <property type="entry name" value="TONB_DEPENDENT_REC_3"/>
    <property type="match status" value="1"/>
</dbReference>
<comment type="subcellular location">
    <subcellularLocation>
        <location evidence="1 8">Cell outer membrane</location>
        <topology evidence="1 8">Multi-pass membrane protein</topology>
    </subcellularLocation>
</comment>
<dbReference type="InterPro" id="IPR039426">
    <property type="entry name" value="TonB-dep_rcpt-like"/>
</dbReference>
<dbReference type="InterPro" id="IPR000531">
    <property type="entry name" value="Beta-barrel_TonB"/>
</dbReference>
<keyword evidence="2 8" id="KW-0813">Transport</keyword>
<evidence type="ECO:0000259" key="10">
    <source>
        <dbReference type="Pfam" id="PF00593"/>
    </source>
</evidence>
<evidence type="ECO:0000256" key="8">
    <source>
        <dbReference type="PROSITE-ProRule" id="PRU01360"/>
    </source>
</evidence>
<keyword evidence="3 8" id="KW-1134">Transmembrane beta strand</keyword>
<gene>
    <name evidence="12" type="ORF">D5018_17075</name>
</gene>
<comment type="caution">
    <text evidence="12">The sequence shown here is derived from an EMBL/GenBank/DDBJ whole genome shotgun (WGS) entry which is preliminary data.</text>
</comment>
<dbReference type="Pfam" id="PF07715">
    <property type="entry name" value="Plug"/>
    <property type="match status" value="1"/>
</dbReference>
<dbReference type="InterPro" id="IPR037066">
    <property type="entry name" value="Plug_dom_sf"/>
</dbReference>
<evidence type="ECO:0000256" key="9">
    <source>
        <dbReference type="RuleBase" id="RU003357"/>
    </source>
</evidence>
<dbReference type="EMBL" id="QZEI01000069">
    <property type="protein sequence ID" value="RLV58496.1"/>
    <property type="molecule type" value="Genomic_DNA"/>
</dbReference>
<dbReference type="PANTHER" id="PTHR47234:SF2">
    <property type="entry name" value="TONB-DEPENDENT RECEPTOR"/>
    <property type="match status" value="1"/>
</dbReference>
<evidence type="ECO:0000259" key="11">
    <source>
        <dbReference type="Pfam" id="PF07715"/>
    </source>
</evidence>
<reference evidence="12 13" key="1">
    <citation type="submission" date="2018-09" db="EMBL/GenBank/DDBJ databases">
        <title>Phylogeny of the Shewanellaceae, and recommendation for two new genera, Pseudoshewanella and Parashewanella.</title>
        <authorList>
            <person name="Wang G."/>
        </authorList>
    </citation>
    <scope>NUCLEOTIDE SEQUENCE [LARGE SCALE GENOMIC DNA]</scope>
    <source>
        <strain evidence="12 13">C51</strain>
    </source>
</reference>
<evidence type="ECO:0000256" key="2">
    <source>
        <dbReference type="ARBA" id="ARBA00022448"/>
    </source>
</evidence>
<accession>A0A3L8PT29</accession>
<dbReference type="Pfam" id="PF00593">
    <property type="entry name" value="TonB_dep_Rec_b-barrel"/>
    <property type="match status" value="1"/>
</dbReference>
<keyword evidence="12" id="KW-0675">Receptor</keyword>
<keyword evidence="6 8" id="KW-0472">Membrane</keyword>
<dbReference type="GO" id="GO:0009279">
    <property type="term" value="C:cell outer membrane"/>
    <property type="evidence" value="ECO:0007669"/>
    <property type="project" value="UniProtKB-SubCell"/>
</dbReference>
<dbReference type="InterPro" id="IPR036942">
    <property type="entry name" value="Beta-barrel_TonB_sf"/>
</dbReference>
<dbReference type="InterPro" id="IPR012910">
    <property type="entry name" value="Plug_dom"/>
</dbReference>
<dbReference type="CDD" id="cd01347">
    <property type="entry name" value="ligand_gated_channel"/>
    <property type="match status" value="1"/>
</dbReference>
<dbReference type="AlphaFoldDB" id="A0A3L8PT29"/>
<evidence type="ECO:0000256" key="7">
    <source>
        <dbReference type="ARBA" id="ARBA00023237"/>
    </source>
</evidence>
<evidence type="ECO:0000313" key="13">
    <source>
        <dbReference type="Proteomes" id="UP000281474"/>
    </source>
</evidence>
<sequence length="925" mass="99816">MSSNSTLTKAVRLALIAGAVSSTVSVSNVMAEDSSAKVERIEVTGSRIKRTDMETASPVTTIDASAISATGATSIDDVLQKMTAAGGAMTNSGINNGSGGNSRINLRGLGSNRTLILVNGRRMIASGTGAASTVDLNTIPVSMIQRVEILKDGASAVYGTDAIAGVVNIILKRDFDGLELNAQTGISGHDDANETSIDFTLGNSFEKGNLVINAQYTKRGDASQASRKFSDCPIAETGKPGNKSTFCGGSSYSEGGHIWGDKNHGITKSGKDKDGNEIFAVGDSGFYGKYVAGKDGKPEFKYHDDKKKQADVSGRGDNYHPFVGSGENNDRYNYAKDSYLSTPMERLNLTFSGTYELTDTMTFFSEAMYTKRWSTQQMAPQPIWSKNDWVYKPKKHGGWMTDDLLPFVQNGEKLSYGRRMVESGTRNFSQNVDTIRLVLGLEGELDNGMTWDVSYNKGKNDSVDKLANLHNIGAIDKAVQDKKFDPFKQSSWKGDSIKPFIYTELNSGGSELDIAALNFAGELFELPAGVVGFASGIEYRKESAYYTPDSLTAQGLANDPRVEPTSGSFSVREAYTEFAIPLLSEMPLAEQVDLSAAARFFDYSTFGSDKTWKLGLTWRLNDSIMLRGVSSTAFRAPTVSELYGGSSPSFDQVKHKATKQTQAEVTVGGNPLLTPEEAKTLTAGVVIEPSFVENLSLTVDYYDIDITNAITKVDSNYIANKCLSDSGDKINQGTALCKSAAINLDSTGRITFNNGLQNIGAAKTSGFDVNVAYGFDAMGLEWKTNLDTSILTNFEEFDPDGNAVDYKGYITGGVGAYAKLKSNLSIKASSDDWSATYAVRFIDGMDSFACKDDPADCVAPTVGSVVYHDMLGSYSLTDSVTLSGGIKNAFDKQPPYYSGNNDSNTDPYTYDVIGRFFFLKANVKF</sequence>
<dbReference type="RefSeq" id="WP_121840201.1">
    <property type="nucleotide sequence ID" value="NZ_ML014818.1"/>
</dbReference>
<evidence type="ECO:0000256" key="4">
    <source>
        <dbReference type="ARBA" id="ARBA00022692"/>
    </source>
</evidence>
<comment type="similarity">
    <text evidence="8 9">Belongs to the TonB-dependent receptor family.</text>
</comment>
<organism evidence="12 13">
    <name type="scientific">Parashewanella curva</name>
    <dbReference type="NCBI Taxonomy" id="2338552"/>
    <lineage>
        <taxon>Bacteria</taxon>
        <taxon>Pseudomonadati</taxon>
        <taxon>Pseudomonadota</taxon>
        <taxon>Gammaproteobacteria</taxon>
        <taxon>Alteromonadales</taxon>
        <taxon>Shewanellaceae</taxon>
        <taxon>Parashewanella</taxon>
    </lineage>
</organism>
<keyword evidence="7 8" id="KW-0998">Cell outer membrane</keyword>